<keyword evidence="3" id="KW-0539">Nucleus</keyword>
<dbReference type="GO" id="GO:0000171">
    <property type="term" value="F:ribonuclease MRP activity"/>
    <property type="evidence" value="ECO:0007669"/>
    <property type="project" value="TreeGrafter"/>
</dbReference>
<dbReference type="GO" id="GO:0004526">
    <property type="term" value="F:ribonuclease P activity"/>
    <property type="evidence" value="ECO:0007669"/>
    <property type="project" value="TreeGrafter"/>
</dbReference>
<evidence type="ECO:0000256" key="1">
    <source>
        <dbReference type="ARBA" id="ARBA00004123"/>
    </source>
</evidence>
<dbReference type="GO" id="GO:0034965">
    <property type="term" value="P:intronic box C/D snoRNA processing"/>
    <property type="evidence" value="ECO:0007669"/>
    <property type="project" value="TreeGrafter"/>
</dbReference>
<dbReference type="SUPFAM" id="SSF82704">
    <property type="entry name" value="AlbA-like"/>
    <property type="match status" value="1"/>
</dbReference>
<feature type="region of interest" description="Disordered" evidence="4">
    <location>
        <begin position="1"/>
        <end position="36"/>
    </location>
</feature>
<evidence type="ECO:0000256" key="2">
    <source>
        <dbReference type="ARBA" id="ARBA00022694"/>
    </source>
</evidence>
<evidence type="ECO:0000313" key="5">
    <source>
        <dbReference type="EMBL" id="CAF9919400.1"/>
    </source>
</evidence>
<dbReference type="EMBL" id="CAJPDQ010000014">
    <property type="protein sequence ID" value="CAF9919400.1"/>
    <property type="molecule type" value="Genomic_DNA"/>
</dbReference>
<keyword evidence="6" id="KW-1185">Reference proteome</keyword>
<gene>
    <name evidence="5" type="ORF">GOMPHAMPRED_001785</name>
</gene>
<keyword evidence="2" id="KW-0819">tRNA processing</keyword>
<dbReference type="PANTHER" id="PTHR28256:SF1">
    <property type="entry name" value="RIBONUCLEASES P_MRP PROTEIN SUBUNIT POP7"/>
    <property type="match status" value="1"/>
</dbReference>
<dbReference type="Gene3D" id="3.30.110.20">
    <property type="entry name" value="Alba-like domain"/>
    <property type="match status" value="1"/>
</dbReference>
<dbReference type="Proteomes" id="UP000664169">
    <property type="component" value="Unassembled WGS sequence"/>
</dbReference>
<dbReference type="InterPro" id="IPR014612">
    <property type="entry name" value="Pop7/Rpp20"/>
</dbReference>
<dbReference type="AlphaFoldDB" id="A0A8H3IL56"/>
<comment type="caution">
    <text evidence="5">The sequence shown here is derived from an EMBL/GenBank/DDBJ whole genome shotgun (WGS) entry which is preliminary data.</text>
</comment>
<evidence type="ECO:0000256" key="3">
    <source>
        <dbReference type="ARBA" id="ARBA00023242"/>
    </source>
</evidence>
<sequence length="182" mass="20430">MAPQSSKTQKLKRLPDTHQLRKRPPHRPAIPSPYANASSPKVVYVSSTTPFMSAVKRVRHLLSLAEKRSLGRINLGQKASDRHLLAVLKAEQERKNRGEHEAVTVKGMGKAIEKVLQMALFFQDQADCAVQIRTTSLNVVDDIVEKERDENYDAASLNKGEEEIPTIQTRKVSVLEVAVRLR</sequence>
<dbReference type="GO" id="GO:0003723">
    <property type="term" value="F:RNA binding"/>
    <property type="evidence" value="ECO:0007669"/>
    <property type="project" value="TreeGrafter"/>
</dbReference>
<dbReference type="GO" id="GO:0005655">
    <property type="term" value="C:nucleolar ribonuclease P complex"/>
    <property type="evidence" value="ECO:0007669"/>
    <property type="project" value="InterPro"/>
</dbReference>
<reference evidence="5" key="1">
    <citation type="submission" date="2021-03" db="EMBL/GenBank/DDBJ databases">
        <authorList>
            <person name="Tagirdzhanova G."/>
        </authorList>
    </citation>
    <scope>NUCLEOTIDE SEQUENCE</scope>
</reference>
<dbReference type="InterPro" id="IPR036882">
    <property type="entry name" value="Alba-like_dom_sf"/>
</dbReference>
<dbReference type="OrthoDB" id="5416589at2759"/>
<evidence type="ECO:0000313" key="6">
    <source>
        <dbReference type="Proteomes" id="UP000664169"/>
    </source>
</evidence>
<dbReference type="PANTHER" id="PTHR28256">
    <property type="entry name" value="RIBONUCLEASES P/MRP PROTEIN SUBUNIT POP7"/>
    <property type="match status" value="1"/>
</dbReference>
<proteinExistence type="predicted"/>
<comment type="subcellular location">
    <subcellularLocation>
        <location evidence="1">Nucleus</location>
    </subcellularLocation>
</comment>
<protein>
    <submittedName>
        <fullName evidence="5">Uncharacterized protein</fullName>
    </submittedName>
</protein>
<accession>A0A8H3IL56</accession>
<dbReference type="Pfam" id="PF12328">
    <property type="entry name" value="Rpp20"/>
    <property type="match status" value="1"/>
</dbReference>
<name>A0A8H3IL56_9LECA</name>
<dbReference type="GO" id="GO:0000172">
    <property type="term" value="C:ribonuclease MRP complex"/>
    <property type="evidence" value="ECO:0007669"/>
    <property type="project" value="InterPro"/>
</dbReference>
<dbReference type="GO" id="GO:0000294">
    <property type="term" value="P:nuclear-transcribed mRNA catabolic process, RNase MRP-dependent"/>
    <property type="evidence" value="ECO:0007669"/>
    <property type="project" value="TreeGrafter"/>
</dbReference>
<dbReference type="GO" id="GO:0001682">
    <property type="term" value="P:tRNA 5'-leader removal"/>
    <property type="evidence" value="ECO:0007669"/>
    <property type="project" value="InterPro"/>
</dbReference>
<dbReference type="GO" id="GO:0006364">
    <property type="term" value="P:rRNA processing"/>
    <property type="evidence" value="ECO:0007669"/>
    <property type="project" value="TreeGrafter"/>
</dbReference>
<dbReference type="InterPro" id="IPR020241">
    <property type="entry name" value="RNase_P/MRP_Pop7_fungi"/>
</dbReference>
<organism evidence="5 6">
    <name type="scientific">Gomphillus americanus</name>
    <dbReference type="NCBI Taxonomy" id="1940652"/>
    <lineage>
        <taxon>Eukaryota</taxon>
        <taxon>Fungi</taxon>
        <taxon>Dikarya</taxon>
        <taxon>Ascomycota</taxon>
        <taxon>Pezizomycotina</taxon>
        <taxon>Lecanoromycetes</taxon>
        <taxon>OSLEUM clade</taxon>
        <taxon>Ostropomycetidae</taxon>
        <taxon>Ostropales</taxon>
        <taxon>Graphidaceae</taxon>
        <taxon>Gomphilloideae</taxon>
        <taxon>Gomphillus</taxon>
    </lineage>
</organism>
<evidence type="ECO:0000256" key="4">
    <source>
        <dbReference type="SAM" id="MobiDB-lite"/>
    </source>
</evidence>